<dbReference type="KEGG" id="aaa:Acav_1674"/>
<protein>
    <recommendedName>
        <fullName evidence="4">Secreted protein</fullName>
    </recommendedName>
</protein>
<keyword evidence="3" id="KW-1185">Reference proteome</keyword>
<evidence type="ECO:0000256" key="1">
    <source>
        <dbReference type="SAM" id="SignalP"/>
    </source>
</evidence>
<feature type="chain" id="PRO_5003254968" description="Secreted protein" evidence="1">
    <location>
        <begin position="42"/>
        <end position="178"/>
    </location>
</feature>
<dbReference type="RefSeq" id="WP_013594112.1">
    <property type="nucleotide sequence ID" value="NC_015138.1"/>
</dbReference>
<keyword evidence="1" id="KW-0732">Signal</keyword>
<dbReference type="HOGENOM" id="CLU_136200_0_0_4"/>
<proteinExistence type="predicted"/>
<reference evidence="2" key="1">
    <citation type="submission" date="2011-02" db="EMBL/GenBank/DDBJ databases">
        <title>Complete sequence of Acidovorax avenae subsp. avenae ATCC 19860.</title>
        <authorList>
            <consortium name="US DOE Joint Genome Institute"/>
            <person name="Lucas S."/>
            <person name="Copeland A."/>
            <person name="Lapidus A."/>
            <person name="Cheng J.-F."/>
            <person name="Goodwin L."/>
            <person name="Pitluck S."/>
            <person name="Chertkov O."/>
            <person name="Held B."/>
            <person name="Detter J.C."/>
            <person name="Han C."/>
            <person name="Tapia R."/>
            <person name="Land M."/>
            <person name="Hauser L."/>
            <person name="Kyrpides N."/>
            <person name="Ivanova N."/>
            <person name="Ovchinnikova G."/>
            <person name="Pagani I."/>
            <person name="Gordon S."/>
            <person name="Woyke T."/>
        </authorList>
    </citation>
    <scope>NUCLEOTIDE SEQUENCE</scope>
    <source>
        <strain evidence="2">ATCC 19860</strain>
    </source>
</reference>
<dbReference type="Proteomes" id="UP000002482">
    <property type="component" value="Chromosome"/>
</dbReference>
<accession>F0Q5G4</accession>
<gene>
    <name evidence="2" type="ordered locus">Acav_1674</name>
</gene>
<name>F0Q5G4_PARA1</name>
<dbReference type="GeneID" id="34236556"/>
<dbReference type="OrthoDB" id="8588149at2"/>
<dbReference type="AlphaFoldDB" id="F0Q5G4"/>
<evidence type="ECO:0000313" key="3">
    <source>
        <dbReference type="Proteomes" id="UP000002482"/>
    </source>
</evidence>
<sequence>MTTTDPTQATRFPRPTRGPAATPLLAALLLATGLHTQGAQAEPCRAIASVQQSGVSANNNAAGGHLNQHIFGATPPQGSSQATKTLFSSVEEYKGFWNNYLDPKKYTGNAVNCSGNSARQKVTVYSVLKKDRIGGFNCTAADAQGRCTTKTASQYSNVQLDFEVVGGQWILLTAYPTN</sequence>
<evidence type="ECO:0000313" key="2">
    <source>
        <dbReference type="EMBL" id="ADX45592.1"/>
    </source>
</evidence>
<feature type="signal peptide" evidence="1">
    <location>
        <begin position="1"/>
        <end position="41"/>
    </location>
</feature>
<organism evidence="2 3">
    <name type="scientific">Paracidovorax avenae (strain ATCC 19860 / DSM 7227 / CCUG 15838 / JCM 20985 / LMG 2117 / NCPPB 1011)</name>
    <name type="common">Acidovorax avenae</name>
    <dbReference type="NCBI Taxonomy" id="643561"/>
    <lineage>
        <taxon>Bacteria</taxon>
        <taxon>Pseudomonadati</taxon>
        <taxon>Pseudomonadota</taxon>
        <taxon>Betaproteobacteria</taxon>
        <taxon>Burkholderiales</taxon>
        <taxon>Comamonadaceae</taxon>
        <taxon>Paracidovorax</taxon>
    </lineage>
</organism>
<dbReference type="EMBL" id="CP002521">
    <property type="protein sequence ID" value="ADX45592.1"/>
    <property type="molecule type" value="Genomic_DNA"/>
</dbReference>
<evidence type="ECO:0008006" key="4">
    <source>
        <dbReference type="Google" id="ProtNLM"/>
    </source>
</evidence>